<keyword evidence="3" id="KW-1185">Reference proteome</keyword>
<dbReference type="Pfam" id="PF07687">
    <property type="entry name" value="M20_dimer"/>
    <property type="match status" value="1"/>
</dbReference>
<dbReference type="SUPFAM" id="SSF53187">
    <property type="entry name" value="Zn-dependent exopeptidases"/>
    <property type="match status" value="1"/>
</dbReference>
<dbReference type="InterPro" id="IPR036264">
    <property type="entry name" value="Bact_exopeptidase_dim_dom"/>
</dbReference>
<dbReference type="InterPro" id="IPR017439">
    <property type="entry name" value="Amidohydrolase"/>
</dbReference>
<dbReference type="InterPro" id="IPR002933">
    <property type="entry name" value="Peptidase_M20"/>
</dbReference>
<evidence type="ECO:0000313" key="3">
    <source>
        <dbReference type="Proteomes" id="UP001595855"/>
    </source>
</evidence>
<comment type="caution">
    <text evidence="2">The sequence shown here is derived from an EMBL/GenBank/DDBJ whole genome shotgun (WGS) entry which is preliminary data.</text>
</comment>
<sequence>MNALHDGDADSYSGSGGLHDDLVRLRHALHREPETGLDLPRTRAKVLAALDGLPLEISTGKRLGSVTAVLRGGRPGPAVLLRGDMDALPVREESGVPYASEVPGVMHACGHDVHTAALVGAARLLAARRDELAGDVVFMFQPGEEGYGGARLMVEEGVLDAAGTRVVAAYGLHVFSTILPLGVVATRPGPLLAASDAVTVTVTGRGGHGSSPHAAADPVQAVCEMVTALQTMVTRTVDVFDPAVLTVGSLHTGTAHNVIPETARFEATVRSFSATTQRAVRQGVHRTVQGVAAAHGVRAQVDYQDLYPPTVNDADEAAFALRTARDLFGAGRAVEAPQPIAGSEDFSFVLQEVPGAFLGLGACPPDRDPATAPMNHSPQAVYDDAVLTDAAVLLARLAADRLELAAAVPTPSPTEKSR</sequence>
<gene>
    <name evidence="2" type="ORF">ACFPRC_19025</name>
</gene>
<dbReference type="PIRSF" id="PIRSF005962">
    <property type="entry name" value="Pept_M20D_amidohydro"/>
    <property type="match status" value="1"/>
</dbReference>
<name>A0ABV9WY69_9ACTN</name>
<organism evidence="2 3">
    <name type="scientific">Streptomyces lienomycini</name>
    <dbReference type="NCBI Taxonomy" id="284035"/>
    <lineage>
        <taxon>Bacteria</taxon>
        <taxon>Bacillati</taxon>
        <taxon>Actinomycetota</taxon>
        <taxon>Actinomycetes</taxon>
        <taxon>Kitasatosporales</taxon>
        <taxon>Streptomycetaceae</taxon>
        <taxon>Streptomyces</taxon>
    </lineage>
</organism>
<dbReference type="NCBIfam" id="TIGR01891">
    <property type="entry name" value="amidohydrolases"/>
    <property type="match status" value="1"/>
</dbReference>
<dbReference type="RefSeq" id="WP_271416751.1">
    <property type="nucleotide sequence ID" value="NZ_BAAATN010000023.1"/>
</dbReference>
<reference evidence="3" key="1">
    <citation type="journal article" date="2019" name="Int. J. Syst. Evol. Microbiol.">
        <title>The Global Catalogue of Microorganisms (GCM) 10K type strain sequencing project: providing services to taxonomists for standard genome sequencing and annotation.</title>
        <authorList>
            <consortium name="The Broad Institute Genomics Platform"/>
            <consortium name="The Broad Institute Genome Sequencing Center for Infectious Disease"/>
            <person name="Wu L."/>
            <person name="Ma J."/>
        </authorList>
    </citation>
    <scope>NUCLEOTIDE SEQUENCE [LARGE SCALE GENOMIC DNA]</scope>
    <source>
        <strain evidence="3">CGMCC 4.1542</strain>
    </source>
</reference>
<accession>A0ABV9WY69</accession>
<dbReference type="InterPro" id="IPR011650">
    <property type="entry name" value="Peptidase_M20_dimer"/>
</dbReference>
<protein>
    <submittedName>
        <fullName evidence="2">M20 family metallopeptidase</fullName>
    </submittedName>
</protein>
<dbReference type="PANTHER" id="PTHR11014">
    <property type="entry name" value="PEPTIDASE M20 FAMILY MEMBER"/>
    <property type="match status" value="1"/>
</dbReference>
<feature type="domain" description="Peptidase M20 dimerisation" evidence="1">
    <location>
        <begin position="198"/>
        <end position="282"/>
    </location>
</feature>
<dbReference type="SUPFAM" id="SSF55031">
    <property type="entry name" value="Bacterial exopeptidase dimerisation domain"/>
    <property type="match status" value="1"/>
</dbReference>
<dbReference type="PANTHER" id="PTHR11014:SF63">
    <property type="entry name" value="METALLOPEPTIDASE, PUTATIVE (AFU_ORTHOLOGUE AFUA_6G09600)-RELATED"/>
    <property type="match status" value="1"/>
</dbReference>
<evidence type="ECO:0000313" key="2">
    <source>
        <dbReference type="EMBL" id="MFC5016955.1"/>
    </source>
</evidence>
<dbReference type="EMBL" id="JBHSJO010000001">
    <property type="protein sequence ID" value="MFC5016955.1"/>
    <property type="molecule type" value="Genomic_DNA"/>
</dbReference>
<dbReference type="Proteomes" id="UP001595855">
    <property type="component" value="Unassembled WGS sequence"/>
</dbReference>
<dbReference type="CDD" id="cd03886">
    <property type="entry name" value="M20_Acy1"/>
    <property type="match status" value="1"/>
</dbReference>
<dbReference type="Pfam" id="PF01546">
    <property type="entry name" value="Peptidase_M20"/>
    <property type="match status" value="1"/>
</dbReference>
<dbReference type="Gene3D" id="3.40.630.10">
    <property type="entry name" value="Zn peptidases"/>
    <property type="match status" value="1"/>
</dbReference>
<proteinExistence type="predicted"/>
<evidence type="ECO:0000259" key="1">
    <source>
        <dbReference type="Pfam" id="PF07687"/>
    </source>
</evidence>
<dbReference type="Gene3D" id="3.30.70.360">
    <property type="match status" value="1"/>
</dbReference>